<accession>A0A915EA11</accession>
<organism evidence="1 2">
    <name type="scientific">Ditylenchus dipsaci</name>
    <dbReference type="NCBI Taxonomy" id="166011"/>
    <lineage>
        <taxon>Eukaryota</taxon>
        <taxon>Metazoa</taxon>
        <taxon>Ecdysozoa</taxon>
        <taxon>Nematoda</taxon>
        <taxon>Chromadorea</taxon>
        <taxon>Rhabditida</taxon>
        <taxon>Tylenchina</taxon>
        <taxon>Tylenchomorpha</taxon>
        <taxon>Sphaerularioidea</taxon>
        <taxon>Anguinidae</taxon>
        <taxon>Anguininae</taxon>
        <taxon>Ditylenchus</taxon>
    </lineage>
</organism>
<evidence type="ECO:0000313" key="1">
    <source>
        <dbReference type="Proteomes" id="UP000887574"/>
    </source>
</evidence>
<protein>
    <submittedName>
        <fullName evidence="2">MULE transposase domain-containing protein</fullName>
    </submittedName>
</protein>
<evidence type="ECO:0000313" key="2">
    <source>
        <dbReference type="WBParaSite" id="jg3649"/>
    </source>
</evidence>
<reference evidence="2" key="1">
    <citation type="submission" date="2022-11" db="UniProtKB">
        <authorList>
            <consortium name="WormBaseParasite"/>
        </authorList>
    </citation>
    <scope>IDENTIFICATION</scope>
</reference>
<proteinExistence type="predicted"/>
<dbReference type="WBParaSite" id="jg3649">
    <property type="protein sequence ID" value="jg3649"/>
    <property type="gene ID" value="jg3649"/>
</dbReference>
<keyword evidence="1" id="KW-1185">Reference proteome</keyword>
<name>A0A915EA11_9BILA</name>
<sequence>MEGTENFVKYFERQWMGLAPQLWSFYQLEHRNKCAEGYHSYLKRNCKINRQSESSICKGENKPRRPNPIYLKINESMKKLWEEYEEATKDAMHDESILSHSINFH</sequence>
<dbReference type="AlphaFoldDB" id="A0A915EA11"/>
<dbReference type="Proteomes" id="UP000887574">
    <property type="component" value="Unplaced"/>
</dbReference>